<proteinExistence type="predicted"/>
<keyword evidence="3" id="KW-1185">Reference proteome</keyword>
<gene>
    <name evidence="2" type="ORF">HJG40_12540</name>
</gene>
<evidence type="ECO:0000313" key="3">
    <source>
        <dbReference type="Proteomes" id="UP001197028"/>
    </source>
</evidence>
<name>A0ABS5ZSR2_9PROT</name>
<evidence type="ECO:0000313" key="2">
    <source>
        <dbReference type="EMBL" id="MBU2739594.1"/>
    </source>
</evidence>
<dbReference type="EMBL" id="JABELD010000113">
    <property type="protein sequence ID" value="MBU2739594.1"/>
    <property type="molecule type" value="Genomic_DNA"/>
</dbReference>
<dbReference type="RefSeq" id="WP_215864490.1">
    <property type="nucleotide sequence ID" value="NZ_JABELD010000113.1"/>
</dbReference>
<dbReference type="InterPro" id="IPR041261">
    <property type="entry name" value="R2K_2"/>
</dbReference>
<comment type="caution">
    <text evidence="2">The sequence shown here is derived from an EMBL/GenBank/DDBJ whole genome shotgun (WGS) entry which is preliminary data.</text>
</comment>
<dbReference type="Pfam" id="PF18299">
    <property type="entry name" value="R2K_2"/>
    <property type="match status" value="1"/>
</dbReference>
<organism evidence="2 3">
    <name type="scientific">Acidithiobacillus concretivorus</name>
    <dbReference type="NCBI Taxonomy" id="3063952"/>
    <lineage>
        <taxon>Bacteria</taxon>
        <taxon>Pseudomonadati</taxon>
        <taxon>Pseudomonadota</taxon>
        <taxon>Acidithiobacillia</taxon>
        <taxon>Acidithiobacillales</taxon>
        <taxon>Acidithiobacillaceae</taxon>
        <taxon>Acidithiobacillus</taxon>
    </lineage>
</organism>
<accession>A0ABS5ZSR2</accession>
<sequence length="240" mass="26649">MTKVVLQRHFSLYPGMAVRAHADHLTLASVDEIKTLQKSGWMPVGSVEFCLAAMIHQEVDPSFVSSYPKPLQGFLHRKIWLDTVAGVIANGRRVFVKPSARQKLFTGFVWPDGDGQEIALKDLPANDVLWCADPVSFTQEWRYYVCNGKVLGAGRYDDNDAEDPVFEMMLHYAASEMAKQYQDAPAGYSIDLGVLDDGKVALVEVNDGWALGFYSGSCASSDYFDLLCARWDEITGIDHG</sequence>
<reference evidence="2 3" key="1">
    <citation type="journal article" date="2021" name="ISME J.">
        <title>Genomic evolution of the class Acidithiobacillia: deep-branching Proteobacteria living in extreme acidic conditions.</title>
        <authorList>
            <person name="Moya-Beltran A."/>
            <person name="Beard S."/>
            <person name="Rojas-Villalobos C."/>
            <person name="Issotta F."/>
            <person name="Gallardo Y."/>
            <person name="Ulloa R."/>
            <person name="Giaveno A."/>
            <person name="Degli Esposti M."/>
            <person name="Johnson D.B."/>
            <person name="Quatrini R."/>
        </authorList>
    </citation>
    <scope>NUCLEOTIDE SEQUENCE [LARGE SCALE GENOMIC DNA]</scope>
    <source>
        <strain evidence="2 3">ATCC 19703</strain>
    </source>
</reference>
<feature type="domain" description="ATP-grasp" evidence="1">
    <location>
        <begin position="74"/>
        <end position="215"/>
    </location>
</feature>
<evidence type="ECO:0000259" key="1">
    <source>
        <dbReference type="Pfam" id="PF18299"/>
    </source>
</evidence>
<protein>
    <submittedName>
        <fullName evidence="2">ATP-grasp domain-containing protein</fullName>
    </submittedName>
</protein>
<dbReference type="Proteomes" id="UP001197028">
    <property type="component" value="Unassembled WGS sequence"/>
</dbReference>